<dbReference type="AlphaFoldDB" id="A0AAV8X451"/>
<evidence type="ECO:0000256" key="1">
    <source>
        <dbReference type="SAM" id="MobiDB-lite"/>
    </source>
</evidence>
<feature type="region of interest" description="Disordered" evidence="1">
    <location>
        <begin position="35"/>
        <end position="55"/>
    </location>
</feature>
<reference evidence="2" key="1">
    <citation type="journal article" date="2023" name="Insect Mol. Biol.">
        <title>Genome sequencing provides insights into the evolution of gene families encoding plant cell wall-degrading enzymes in longhorned beetles.</title>
        <authorList>
            <person name="Shin N.R."/>
            <person name="Okamura Y."/>
            <person name="Kirsch R."/>
            <person name="Pauchet Y."/>
        </authorList>
    </citation>
    <scope>NUCLEOTIDE SEQUENCE</scope>
    <source>
        <strain evidence="2">AMC_N1</strain>
    </source>
</reference>
<dbReference type="EMBL" id="JAPWTK010001168">
    <property type="protein sequence ID" value="KAJ8933731.1"/>
    <property type="molecule type" value="Genomic_DNA"/>
</dbReference>
<gene>
    <name evidence="2" type="ORF">NQ318_006987</name>
</gene>
<organism evidence="2 3">
    <name type="scientific">Aromia moschata</name>
    <dbReference type="NCBI Taxonomy" id="1265417"/>
    <lineage>
        <taxon>Eukaryota</taxon>
        <taxon>Metazoa</taxon>
        <taxon>Ecdysozoa</taxon>
        <taxon>Arthropoda</taxon>
        <taxon>Hexapoda</taxon>
        <taxon>Insecta</taxon>
        <taxon>Pterygota</taxon>
        <taxon>Neoptera</taxon>
        <taxon>Endopterygota</taxon>
        <taxon>Coleoptera</taxon>
        <taxon>Polyphaga</taxon>
        <taxon>Cucujiformia</taxon>
        <taxon>Chrysomeloidea</taxon>
        <taxon>Cerambycidae</taxon>
        <taxon>Cerambycinae</taxon>
        <taxon>Callichromatini</taxon>
        <taxon>Aromia</taxon>
    </lineage>
</organism>
<evidence type="ECO:0000313" key="2">
    <source>
        <dbReference type="EMBL" id="KAJ8933731.1"/>
    </source>
</evidence>
<comment type="caution">
    <text evidence="2">The sequence shown here is derived from an EMBL/GenBank/DDBJ whole genome shotgun (WGS) entry which is preliminary data.</text>
</comment>
<accession>A0AAV8X451</accession>
<dbReference type="Proteomes" id="UP001162162">
    <property type="component" value="Unassembled WGS sequence"/>
</dbReference>
<feature type="compositionally biased region" description="Basic and acidic residues" evidence="1">
    <location>
        <begin position="1"/>
        <end position="11"/>
    </location>
</feature>
<protein>
    <submittedName>
        <fullName evidence="2">Uncharacterized protein</fullName>
    </submittedName>
</protein>
<sequence length="173" mass="18930">MGKDDADKDEGSSAGNDIQKARKTAAENLVKQAKKMKTFSDKSHPPANVGDNVTIPIPDVDKGKGDLRNIIGVILQTNGEGFYKIGTEHGILQKLYCRSEFDVCTQKFLEVADVKQDTEISLRTAATRHSVGSGQGFVKCSCIKNCSTNRCKCKKIMMLCNSKCHQSTPCKNK</sequence>
<proteinExistence type="predicted"/>
<name>A0AAV8X451_9CUCU</name>
<keyword evidence="3" id="KW-1185">Reference proteome</keyword>
<evidence type="ECO:0000313" key="3">
    <source>
        <dbReference type="Proteomes" id="UP001162162"/>
    </source>
</evidence>
<feature type="region of interest" description="Disordered" evidence="1">
    <location>
        <begin position="1"/>
        <end position="22"/>
    </location>
</feature>